<protein>
    <submittedName>
        <fullName evidence="2">Uncharacterized protein</fullName>
    </submittedName>
</protein>
<organism evidence="2">
    <name type="scientific">marine metagenome</name>
    <dbReference type="NCBI Taxonomy" id="408172"/>
    <lineage>
        <taxon>unclassified sequences</taxon>
        <taxon>metagenomes</taxon>
        <taxon>ecological metagenomes</taxon>
    </lineage>
</organism>
<dbReference type="SUPFAM" id="SSF48371">
    <property type="entry name" value="ARM repeat"/>
    <property type="match status" value="1"/>
</dbReference>
<feature type="region of interest" description="Disordered" evidence="1">
    <location>
        <begin position="70"/>
        <end position="101"/>
    </location>
</feature>
<dbReference type="InterPro" id="IPR011989">
    <property type="entry name" value="ARM-like"/>
</dbReference>
<dbReference type="AlphaFoldDB" id="A0A381WM63"/>
<sequence length="396" mass="43003">MTSGTPDLFTDDAPVDEYEEGVRDQGAGICPRCRSVALSTPLGANAWSRTSRGEGDVPVYVCSPCGSDEADEDWQLPGGATPQSDWPVAPRDGSTPSRLDPELDELSRYMAAIRDLRNSGSGIWQMMGGRAPEPERSDPFKPEGEWVHLDDRLWTVTAADLRWWAGHAHPTVRRIVAAHEACVPELLDRLAEDPWVEIRQAALGNTALDAATLTRVAARDPVEWLREAANEPEPRVHGRCGRCGRKVKRPDRFLTCSIACSVAQARERIDEGVYLRHVRVGWAAGYRWDVAFNRQSGGIRGSGPRFIWVWFSFVPGLGARECEEALVAVVERQDLTGEQAVGVLDQLAQTMDGPSVLDACRELGVEADSSGSRQLLGTGVSPSTAPPTPSGTGGTP</sequence>
<accession>A0A381WM63</accession>
<proteinExistence type="predicted"/>
<feature type="region of interest" description="Disordered" evidence="1">
    <location>
        <begin position="368"/>
        <end position="396"/>
    </location>
</feature>
<evidence type="ECO:0000313" key="2">
    <source>
        <dbReference type="EMBL" id="SVA53609.1"/>
    </source>
</evidence>
<gene>
    <name evidence="2" type="ORF">METZ01_LOCUS106463</name>
</gene>
<dbReference type="Gene3D" id="1.25.10.10">
    <property type="entry name" value="Leucine-rich Repeat Variant"/>
    <property type="match status" value="1"/>
</dbReference>
<name>A0A381WM63_9ZZZZ</name>
<dbReference type="InterPro" id="IPR016024">
    <property type="entry name" value="ARM-type_fold"/>
</dbReference>
<evidence type="ECO:0000256" key="1">
    <source>
        <dbReference type="SAM" id="MobiDB-lite"/>
    </source>
</evidence>
<dbReference type="EMBL" id="UINC01012253">
    <property type="protein sequence ID" value="SVA53609.1"/>
    <property type="molecule type" value="Genomic_DNA"/>
</dbReference>
<reference evidence="2" key="1">
    <citation type="submission" date="2018-05" db="EMBL/GenBank/DDBJ databases">
        <authorList>
            <person name="Lanie J.A."/>
            <person name="Ng W.-L."/>
            <person name="Kazmierczak K.M."/>
            <person name="Andrzejewski T.M."/>
            <person name="Davidsen T.M."/>
            <person name="Wayne K.J."/>
            <person name="Tettelin H."/>
            <person name="Glass J.I."/>
            <person name="Rusch D."/>
            <person name="Podicherti R."/>
            <person name="Tsui H.-C.T."/>
            <person name="Winkler M.E."/>
        </authorList>
    </citation>
    <scope>NUCLEOTIDE SEQUENCE</scope>
</reference>